<evidence type="ECO:0000256" key="9">
    <source>
        <dbReference type="SAM" id="MobiDB-lite"/>
    </source>
</evidence>
<feature type="region of interest" description="Disordered" evidence="9">
    <location>
        <begin position="1"/>
        <end position="47"/>
    </location>
</feature>
<dbReference type="EMBL" id="QYUO01000001">
    <property type="protein sequence ID" value="RJF98678.1"/>
    <property type="molecule type" value="Genomic_DNA"/>
</dbReference>
<dbReference type="GO" id="GO:0045892">
    <property type="term" value="P:negative regulation of DNA-templated transcription"/>
    <property type="evidence" value="ECO:0007669"/>
    <property type="project" value="InterPro"/>
</dbReference>
<keyword evidence="4" id="KW-1005">Bacterial flagellum biogenesis</keyword>
<keyword evidence="11" id="KW-0969">Cilium</keyword>
<dbReference type="OrthoDB" id="5298032at2"/>
<reference evidence="12" key="1">
    <citation type="submission" date="2018-09" db="EMBL/GenBank/DDBJ databases">
        <authorList>
            <person name="Zhu H."/>
        </authorList>
    </citation>
    <scope>NUCLEOTIDE SEQUENCE [LARGE SCALE GENOMIC DNA]</scope>
    <source>
        <strain evidence="12">K1R23-30</strain>
    </source>
</reference>
<evidence type="ECO:0000256" key="7">
    <source>
        <dbReference type="ARBA" id="ARBA00024739"/>
    </source>
</evidence>
<keyword evidence="3" id="KW-0678">Repressor</keyword>
<evidence type="ECO:0000313" key="12">
    <source>
        <dbReference type="Proteomes" id="UP000265955"/>
    </source>
</evidence>
<dbReference type="GO" id="GO:0044781">
    <property type="term" value="P:bacterial-type flagellum organization"/>
    <property type="evidence" value="ECO:0007669"/>
    <property type="project" value="UniProtKB-KW"/>
</dbReference>
<evidence type="ECO:0000256" key="8">
    <source>
        <dbReference type="ARBA" id="ARBA00030117"/>
    </source>
</evidence>
<accession>A0A3A3FVS6</accession>
<feature type="domain" description="Anti-sigma-28 factor FlgM C-terminal" evidence="10">
    <location>
        <begin position="40"/>
        <end position="90"/>
    </location>
</feature>
<dbReference type="InterPro" id="IPR031316">
    <property type="entry name" value="FlgM_C"/>
</dbReference>
<name>A0A3A3FVS6_9BURK</name>
<comment type="caution">
    <text evidence="11">The sequence shown here is derived from an EMBL/GenBank/DDBJ whole genome shotgun (WGS) entry which is preliminary data.</text>
</comment>
<comment type="similarity">
    <text evidence="1">Belongs to the FlgM family.</text>
</comment>
<dbReference type="Pfam" id="PF04316">
    <property type="entry name" value="FlgM"/>
    <property type="match status" value="1"/>
</dbReference>
<evidence type="ECO:0000256" key="3">
    <source>
        <dbReference type="ARBA" id="ARBA00022491"/>
    </source>
</evidence>
<protein>
    <recommendedName>
        <fullName evidence="2">Negative regulator of flagellin synthesis</fullName>
    </recommendedName>
    <alternativeName>
        <fullName evidence="8">Anti-sigma-28 factor</fullName>
    </alternativeName>
</protein>
<evidence type="ECO:0000256" key="4">
    <source>
        <dbReference type="ARBA" id="ARBA00022795"/>
    </source>
</evidence>
<dbReference type="SUPFAM" id="SSF101498">
    <property type="entry name" value="Anti-sigma factor FlgM"/>
    <property type="match status" value="1"/>
</dbReference>
<keyword evidence="11" id="KW-0282">Flagellum</keyword>
<dbReference type="Gene3D" id="6.10.140.30">
    <property type="entry name" value="Anti-sigma-28 factor FlgM"/>
    <property type="match status" value="1"/>
</dbReference>
<keyword evidence="6" id="KW-0804">Transcription</keyword>
<dbReference type="InterPro" id="IPR007412">
    <property type="entry name" value="FlgM"/>
</dbReference>
<keyword evidence="12" id="KW-1185">Reference proteome</keyword>
<gene>
    <name evidence="11" type="primary">flgM</name>
    <name evidence="11" type="ORF">D3871_09260</name>
</gene>
<evidence type="ECO:0000259" key="10">
    <source>
        <dbReference type="Pfam" id="PF04316"/>
    </source>
</evidence>
<sequence>MKIDDPLKKTGGLGVGTTPTRAGKGADKSAAVGKAPAETDSVRLSSTVQSLTQSGTSGVFDAKKVEEIKAAIADGTFKVDPEKVANGLLDTVSDLIRTRKA</sequence>
<keyword evidence="11" id="KW-0966">Cell projection</keyword>
<organism evidence="11 12">
    <name type="scientific">Noviherbaspirillum saxi</name>
    <dbReference type="NCBI Taxonomy" id="2320863"/>
    <lineage>
        <taxon>Bacteria</taxon>
        <taxon>Pseudomonadati</taxon>
        <taxon>Pseudomonadota</taxon>
        <taxon>Betaproteobacteria</taxon>
        <taxon>Burkholderiales</taxon>
        <taxon>Oxalobacteraceae</taxon>
        <taxon>Noviherbaspirillum</taxon>
    </lineage>
</organism>
<evidence type="ECO:0000256" key="1">
    <source>
        <dbReference type="ARBA" id="ARBA00005322"/>
    </source>
</evidence>
<dbReference type="Proteomes" id="UP000265955">
    <property type="component" value="Unassembled WGS sequence"/>
</dbReference>
<evidence type="ECO:0000256" key="6">
    <source>
        <dbReference type="ARBA" id="ARBA00023163"/>
    </source>
</evidence>
<proteinExistence type="inferred from homology"/>
<comment type="function">
    <text evidence="7">Responsible for the coupling of flagellin expression to flagellar assembly by preventing expression of the flagellin genes when a component of the middle class of proteins is defective. It negatively regulates flagellar genes by inhibiting the activity of FliA by directly binding to FliA.</text>
</comment>
<dbReference type="NCBIfam" id="TIGR03824">
    <property type="entry name" value="FlgM_jcvi"/>
    <property type="match status" value="1"/>
</dbReference>
<evidence type="ECO:0000313" key="11">
    <source>
        <dbReference type="EMBL" id="RJF98678.1"/>
    </source>
</evidence>
<dbReference type="InterPro" id="IPR035890">
    <property type="entry name" value="Anti-sigma-28_factor_FlgM_sf"/>
</dbReference>
<evidence type="ECO:0000256" key="5">
    <source>
        <dbReference type="ARBA" id="ARBA00023015"/>
    </source>
</evidence>
<keyword evidence="5" id="KW-0805">Transcription regulation</keyword>
<dbReference type="AlphaFoldDB" id="A0A3A3FVS6"/>
<dbReference type="RefSeq" id="WP_119768627.1">
    <property type="nucleotide sequence ID" value="NZ_QYUO01000001.1"/>
</dbReference>
<evidence type="ECO:0000256" key="2">
    <source>
        <dbReference type="ARBA" id="ARBA00017823"/>
    </source>
</evidence>